<dbReference type="GO" id="GO:1900376">
    <property type="term" value="P:regulation of secondary metabolite biosynthetic process"/>
    <property type="evidence" value="ECO:0007669"/>
    <property type="project" value="TreeGrafter"/>
</dbReference>
<feature type="binding site" evidence="7">
    <location>
        <position position="91"/>
    </location>
    <ligand>
        <name>Zn(2+)</name>
        <dbReference type="ChEBI" id="CHEBI:29105"/>
    </ligand>
</feature>
<keyword evidence="5" id="KW-0238">DNA-binding</keyword>
<evidence type="ECO:0000256" key="8">
    <source>
        <dbReference type="PIRSR" id="PIRSR602481-2"/>
    </source>
</evidence>
<dbReference type="InterPro" id="IPR002481">
    <property type="entry name" value="FUR"/>
</dbReference>
<evidence type="ECO:0000256" key="3">
    <source>
        <dbReference type="ARBA" id="ARBA00022833"/>
    </source>
</evidence>
<dbReference type="RefSeq" id="WP_211800393.1">
    <property type="nucleotide sequence ID" value="NZ_JAGSCS010000005.1"/>
</dbReference>
<reference evidence="9" key="1">
    <citation type="submission" date="2021-04" db="EMBL/GenBank/DDBJ databases">
        <title>Proteiniclasticum sedimins sp. nov., an obligate anaerobic bacterium isolated from anaerobic sludge.</title>
        <authorList>
            <person name="Liu J."/>
        </authorList>
    </citation>
    <scope>NUCLEOTIDE SEQUENCE</scope>
    <source>
        <strain evidence="9">BAD-10</strain>
    </source>
</reference>
<accession>A0A941CN74</accession>
<feature type="binding site" evidence="8">
    <location>
        <position position="85"/>
    </location>
    <ligand>
        <name>Fe cation</name>
        <dbReference type="ChEBI" id="CHEBI:24875"/>
    </ligand>
</feature>
<protein>
    <submittedName>
        <fullName evidence="9">Transcriptional repressor</fullName>
    </submittedName>
</protein>
<evidence type="ECO:0000256" key="2">
    <source>
        <dbReference type="ARBA" id="ARBA00022491"/>
    </source>
</evidence>
<dbReference type="AlphaFoldDB" id="A0A941CN74"/>
<dbReference type="GO" id="GO:0045892">
    <property type="term" value="P:negative regulation of DNA-templated transcription"/>
    <property type="evidence" value="ECO:0007669"/>
    <property type="project" value="TreeGrafter"/>
</dbReference>
<dbReference type="EMBL" id="JAGSCS010000005">
    <property type="protein sequence ID" value="MBR0575780.1"/>
    <property type="molecule type" value="Genomic_DNA"/>
</dbReference>
<proteinExistence type="inferred from homology"/>
<evidence type="ECO:0000256" key="6">
    <source>
        <dbReference type="ARBA" id="ARBA00023163"/>
    </source>
</evidence>
<keyword evidence="2" id="KW-0678">Repressor</keyword>
<evidence type="ECO:0000313" key="10">
    <source>
        <dbReference type="Proteomes" id="UP000675379"/>
    </source>
</evidence>
<dbReference type="SUPFAM" id="SSF46785">
    <property type="entry name" value="Winged helix' DNA-binding domain"/>
    <property type="match status" value="1"/>
</dbReference>
<organism evidence="9 10">
    <name type="scientific">Proteiniclasticum sediminis</name>
    <dbReference type="NCBI Taxonomy" id="2804028"/>
    <lineage>
        <taxon>Bacteria</taxon>
        <taxon>Bacillati</taxon>
        <taxon>Bacillota</taxon>
        <taxon>Clostridia</taxon>
        <taxon>Eubacteriales</taxon>
        <taxon>Clostridiaceae</taxon>
        <taxon>Proteiniclasticum</taxon>
    </lineage>
</organism>
<evidence type="ECO:0000256" key="7">
    <source>
        <dbReference type="PIRSR" id="PIRSR602481-1"/>
    </source>
</evidence>
<dbReference type="GO" id="GO:0000976">
    <property type="term" value="F:transcription cis-regulatory region binding"/>
    <property type="evidence" value="ECO:0007669"/>
    <property type="project" value="TreeGrafter"/>
</dbReference>
<evidence type="ECO:0000256" key="1">
    <source>
        <dbReference type="ARBA" id="ARBA00007957"/>
    </source>
</evidence>
<dbReference type="PANTHER" id="PTHR33202">
    <property type="entry name" value="ZINC UPTAKE REGULATION PROTEIN"/>
    <property type="match status" value="1"/>
</dbReference>
<name>A0A941CN74_9CLOT</name>
<comment type="cofactor">
    <cofactor evidence="7">
        <name>Zn(2+)</name>
        <dbReference type="ChEBI" id="CHEBI:29105"/>
    </cofactor>
    <text evidence="7">Binds 1 zinc ion per subunit.</text>
</comment>
<evidence type="ECO:0000256" key="5">
    <source>
        <dbReference type="ARBA" id="ARBA00023125"/>
    </source>
</evidence>
<dbReference type="CDD" id="cd07153">
    <property type="entry name" value="Fur_like"/>
    <property type="match status" value="1"/>
</dbReference>
<feature type="binding site" evidence="7">
    <location>
        <position position="130"/>
    </location>
    <ligand>
        <name>Zn(2+)</name>
        <dbReference type="ChEBI" id="CHEBI:29105"/>
    </ligand>
</feature>
<evidence type="ECO:0000256" key="4">
    <source>
        <dbReference type="ARBA" id="ARBA00023015"/>
    </source>
</evidence>
<keyword evidence="8" id="KW-0408">Iron</keyword>
<sequence>METMKVLKDHGIKVTKPRVAIYEILEQELQGIEAEKIYHRALEAKLSLNLSTVYRTLEIFEEKGLIIKYDLGEKKYVFSLVRHGHHHQVECDSCHKVIDLDCPMKQIEDLISRETGFHLTEHHLELKGICKDCLDTPKKQVP</sequence>
<keyword evidence="7" id="KW-0479">Metal-binding</keyword>
<comment type="similarity">
    <text evidence="1">Belongs to the Fur family.</text>
</comment>
<dbReference type="Proteomes" id="UP000675379">
    <property type="component" value="Unassembled WGS sequence"/>
</dbReference>
<feature type="binding site" evidence="7">
    <location>
        <position position="133"/>
    </location>
    <ligand>
        <name>Zn(2+)</name>
        <dbReference type="ChEBI" id="CHEBI:29105"/>
    </ligand>
</feature>
<dbReference type="InterPro" id="IPR043135">
    <property type="entry name" value="Fur_C"/>
</dbReference>
<dbReference type="GO" id="GO:0008270">
    <property type="term" value="F:zinc ion binding"/>
    <property type="evidence" value="ECO:0007669"/>
    <property type="project" value="TreeGrafter"/>
</dbReference>
<comment type="caution">
    <text evidence="9">The sequence shown here is derived from an EMBL/GenBank/DDBJ whole genome shotgun (WGS) entry which is preliminary data.</text>
</comment>
<keyword evidence="6" id="KW-0804">Transcription</keyword>
<dbReference type="InterPro" id="IPR036388">
    <property type="entry name" value="WH-like_DNA-bd_sf"/>
</dbReference>
<dbReference type="Gene3D" id="1.10.10.10">
    <property type="entry name" value="Winged helix-like DNA-binding domain superfamily/Winged helix DNA-binding domain"/>
    <property type="match status" value="1"/>
</dbReference>
<keyword evidence="4" id="KW-0805">Transcription regulation</keyword>
<keyword evidence="10" id="KW-1185">Reference proteome</keyword>
<dbReference type="Pfam" id="PF01475">
    <property type="entry name" value="FUR"/>
    <property type="match status" value="1"/>
</dbReference>
<keyword evidence="3 7" id="KW-0862">Zinc</keyword>
<evidence type="ECO:0000313" key="9">
    <source>
        <dbReference type="EMBL" id="MBR0575780.1"/>
    </source>
</evidence>
<gene>
    <name evidence="9" type="ORF">KCG48_05425</name>
</gene>
<comment type="cofactor">
    <cofactor evidence="8">
        <name>Mn(2+)</name>
        <dbReference type="ChEBI" id="CHEBI:29035"/>
    </cofactor>
    <cofactor evidence="8">
        <name>Fe(2+)</name>
        <dbReference type="ChEBI" id="CHEBI:29033"/>
    </cofactor>
    <text evidence="8">Binds 1 Mn(2+) or Fe(2+) ion per subunit.</text>
</comment>
<dbReference type="PANTHER" id="PTHR33202:SF8">
    <property type="entry name" value="PEROXIDE-RESPONSIVE REPRESSOR PERR"/>
    <property type="match status" value="1"/>
</dbReference>
<dbReference type="Gene3D" id="3.30.1490.190">
    <property type="match status" value="1"/>
</dbReference>
<feature type="binding site" evidence="8">
    <location>
        <position position="122"/>
    </location>
    <ligand>
        <name>Fe cation</name>
        <dbReference type="ChEBI" id="CHEBI:24875"/>
    </ligand>
</feature>
<feature type="binding site" evidence="7">
    <location>
        <position position="94"/>
    </location>
    <ligand>
        <name>Zn(2+)</name>
        <dbReference type="ChEBI" id="CHEBI:29105"/>
    </ligand>
</feature>
<dbReference type="GO" id="GO:0003700">
    <property type="term" value="F:DNA-binding transcription factor activity"/>
    <property type="evidence" value="ECO:0007669"/>
    <property type="project" value="InterPro"/>
</dbReference>
<dbReference type="InterPro" id="IPR036390">
    <property type="entry name" value="WH_DNA-bd_sf"/>
</dbReference>